<sequence length="95" mass="10409">MFVVSLTYKVPEDIVDYHRPAHMAWVKQAFDDGVFLASGRLVPAVGGVLLSKADRITLDAALAKDPFYSNGVAEFEVIEFTATTVAEGYENLLDN</sequence>
<dbReference type="GO" id="GO:0016787">
    <property type="term" value="F:hydrolase activity"/>
    <property type="evidence" value="ECO:0007669"/>
    <property type="project" value="UniProtKB-KW"/>
</dbReference>
<accession>A0A0U3QPX9</accession>
<reference evidence="3 4" key="1">
    <citation type="submission" date="2015-12" db="EMBL/GenBank/DDBJ databases">
        <authorList>
            <person name="Shamseldin A."/>
            <person name="Moawad H."/>
            <person name="Abd El-Rahim W.M."/>
            <person name="Sadowsky M.J."/>
        </authorList>
    </citation>
    <scope>NUCLEOTIDE SEQUENCE [LARGE SCALE GENOMIC DNA]</scope>
    <source>
        <strain evidence="3 4">Ar51</strain>
    </source>
</reference>
<dbReference type="PANTHER" id="PTHR37828:SF1">
    <property type="entry name" value="YCII-RELATED DOMAIN-CONTAINING PROTEIN"/>
    <property type="match status" value="1"/>
</dbReference>
<dbReference type="Pfam" id="PF03795">
    <property type="entry name" value="YCII"/>
    <property type="match status" value="1"/>
</dbReference>
<organism evidence="3">
    <name type="scientific">Pseudarthrobacter sulfonivorans</name>
    <dbReference type="NCBI Taxonomy" id="121292"/>
    <lineage>
        <taxon>Bacteria</taxon>
        <taxon>Bacillati</taxon>
        <taxon>Actinomycetota</taxon>
        <taxon>Actinomycetes</taxon>
        <taxon>Micrococcales</taxon>
        <taxon>Micrococcaceae</taxon>
        <taxon>Pseudarthrobacter</taxon>
    </lineage>
</organism>
<dbReference type="SUPFAM" id="SSF54909">
    <property type="entry name" value="Dimeric alpha+beta barrel"/>
    <property type="match status" value="1"/>
</dbReference>
<dbReference type="RefSeq" id="WP_058930801.1">
    <property type="nucleotide sequence ID" value="NZ_CP013747.1"/>
</dbReference>
<dbReference type="PANTHER" id="PTHR37828">
    <property type="entry name" value="GSR2449 PROTEIN"/>
    <property type="match status" value="1"/>
</dbReference>
<proteinExistence type="inferred from homology"/>
<evidence type="ECO:0000313" key="3">
    <source>
        <dbReference type="EMBL" id="ALV41669.1"/>
    </source>
</evidence>
<dbReference type="Proteomes" id="UP000065151">
    <property type="component" value="Chromosome"/>
</dbReference>
<keyword evidence="3" id="KW-0378">Hydrolase</keyword>
<dbReference type="EMBL" id="CP013747">
    <property type="protein sequence ID" value="ALV41669.1"/>
    <property type="molecule type" value="Genomic_DNA"/>
</dbReference>
<dbReference type="STRING" id="121292.AU252_11305"/>
<dbReference type="InterPro" id="IPR011008">
    <property type="entry name" value="Dimeric_a/b-barrel"/>
</dbReference>
<dbReference type="AlphaFoldDB" id="A0A0U3QPX9"/>
<dbReference type="KEGG" id="psul:AU252_11305"/>
<evidence type="ECO:0000259" key="2">
    <source>
        <dbReference type="Pfam" id="PF03795"/>
    </source>
</evidence>
<protein>
    <submittedName>
        <fullName evidence="3">GTP cyclohydrolase</fullName>
    </submittedName>
</protein>
<feature type="domain" description="YCII-related" evidence="2">
    <location>
        <begin position="1"/>
        <end position="81"/>
    </location>
</feature>
<evidence type="ECO:0000256" key="1">
    <source>
        <dbReference type="ARBA" id="ARBA00007689"/>
    </source>
</evidence>
<gene>
    <name evidence="3" type="ORF">AU252_11305</name>
</gene>
<name>A0A0U3QPX9_9MICC</name>
<dbReference type="Gene3D" id="3.30.70.1060">
    <property type="entry name" value="Dimeric alpha+beta barrel"/>
    <property type="match status" value="1"/>
</dbReference>
<comment type="similarity">
    <text evidence="1">Belongs to the YciI family.</text>
</comment>
<evidence type="ECO:0000313" key="4">
    <source>
        <dbReference type="Proteomes" id="UP000065151"/>
    </source>
</evidence>
<dbReference type="InterPro" id="IPR005545">
    <property type="entry name" value="YCII"/>
</dbReference>